<proteinExistence type="predicted"/>
<organism evidence="2 3">
    <name type="scientific">Talaromyces proteolyticus</name>
    <dbReference type="NCBI Taxonomy" id="1131652"/>
    <lineage>
        <taxon>Eukaryota</taxon>
        <taxon>Fungi</taxon>
        <taxon>Dikarya</taxon>
        <taxon>Ascomycota</taxon>
        <taxon>Pezizomycotina</taxon>
        <taxon>Eurotiomycetes</taxon>
        <taxon>Eurotiomycetidae</taxon>
        <taxon>Eurotiales</taxon>
        <taxon>Trichocomaceae</taxon>
        <taxon>Talaromyces</taxon>
        <taxon>Talaromyces sect. Bacilispori</taxon>
    </lineage>
</organism>
<evidence type="ECO:0000256" key="1">
    <source>
        <dbReference type="SAM" id="MobiDB-lite"/>
    </source>
</evidence>
<dbReference type="RefSeq" id="XP_046075388.1">
    <property type="nucleotide sequence ID" value="XM_046215428.1"/>
</dbReference>
<feature type="region of interest" description="Disordered" evidence="1">
    <location>
        <begin position="1"/>
        <end position="27"/>
    </location>
</feature>
<protein>
    <submittedName>
        <fullName evidence="2">Uncharacterized protein</fullName>
    </submittedName>
</protein>
<sequence length="273" mass="30476">MSYQDEFPIETETPENFMMKSNDSPKVNGPENMESHVGVTHSFNSRSPEDILQKSESYARRRLLWNPIPYDSSQLFNALEAWAQAPGSSMMVIQPIGPHAKPRLDDFAFEVTTFLKSGGHPVLWALWPVYDDHLTTREILQGLIYQAVQYGPGASIKFEKFISEDLGNTSEIESLGNLAVDALAKLSSFFLIIEGKDAEFTLTFMSALQKALGNCITLSKVLLVSYSEGLSSALKELVPMASFHKLGPLSQPRRRGKMGRDLRWQTIKPSLSS</sequence>
<dbReference type="GeneID" id="70245715"/>
<reference evidence="2" key="1">
    <citation type="submission" date="2021-12" db="EMBL/GenBank/DDBJ databases">
        <title>Convergent genome expansion in fungi linked to evolution of root-endophyte symbiosis.</title>
        <authorList>
            <consortium name="DOE Joint Genome Institute"/>
            <person name="Ke Y.-H."/>
            <person name="Bonito G."/>
            <person name="Liao H.-L."/>
            <person name="Looney B."/>
            <person name="Rojas-Flechas A."/>
            <person name="Nash J."/>
            <person name="Hameed K."/>
            <person name="Schadt C."/>
            <person name="Martin F."/>
            <person name="Crous P.W."/>
            <person name="Miettinen O."/>
            <person name="Magnuson J.K."/>
            <person name="Labbe J."/>
            <person name="Jacobson D."/>
            <person name="Doktycz M.J."/>
            <person name="Veneault-Fourrey C."/>
            <person name="Kuo A."/>
            <person name="Mondo S."/>
            <person name="Calhoun S."/>
            <person name="Riley R."/>
            <person name="Ohm R."/>
            <person name="LaButti K."/>
            <person name="Andreopoulos B."/>
            <person name="Pangilinan J."/>
            <person name="Nolan M."/>
            <person name="Tritt A."/>
            <person name="Clum A."/>
            <person name="Lipzen A."/>
            <person name="Daum C."/>
            <person name="Barry K."/>
            <person name="Grigoriev I.V."/>
            <person name="Vilgalys R."/>
        </authorList>
    </citation>
    <scope>NUCLEOTIDE SEQUENCE</scope>
    <source>
        <strain evidence="2">PMI_201</strain>
    </source>
</reference>
<evidence type="ECO:0000313" key="3">
    <source>
        <dbReference type="Proteomes" id="UP001201262"/>
    </source>
</evidence>
<dbReference type="Proteomes" id="UP001201262">
    <property type="component" value="Unassembled WGS sequence"/>
</dbReference>
<dbReference type="EMBL" id="JAJTJA010000003">
    <property type="protein sequence ID" value="KAH8702012.1"/>
    <property type="molecule type" value="Genomic_DNA"/>
</dbReference>
<gene>
    <name evidence="2" type="ORF">BGW36DRAFT_372031</name>
</gene>
<name>A0AAD4KVJ5_9EURO</name>
<comment type="caution">
    <text evidence="2">The sequence shown here is derived from an EMBL/GenBank/DDBJ whole genome shotgun (WGS) entry which is preliminary data.</text>
</comment>
<evidence type="ECO:0000313" key="2">
    <source>
        <dbReference type="EMBL" id="KAH8702012.1"/>
    </source>
</evidence>
<keyword evidence="3" id="KW-1185">Reference proteome</keyword>
<accession>A0AAD4KVJ5</accession>
<dbReference type="AlphaFoldDB" id="A0AAD4KVJ5"/>